<dbReference type="RefSeq" id="WP_083553629.1">
    <property type="nucleotide sequence ID" value="NZ_FQXU01000023.1"/>
</dbReference>
<name>A0A1M6EPD0_9CLOT</name>
<keyword evidence="3 5" id="KW-1133">Transmembrane helix</keyword>
<sequence length="262" mass="30606">MRFLDKLQRKYGRYAIHGLMKYIVIITAGVLFIEYMIPAANISSRLMLSRASILNGEVWRLITFIFIPEGNSFWTLITLYFYYMIGNSLEYEWGAFKFNIYYLVGILGTIIATFITGGIGVPTYLNMSLFFAFAYIYPNFEILVFFVLPVKMKYLGWLSGAFLGFSFATGSLTTKIVIIVALLNFILFFGRDIYESLVNRNKKVHRKYKNNVIEMKRTMHRCTICGVTERTNPDMEFRYCSKCDGEHEYCMDHLNDHEHIKH</sequence>
<evidence type="ECO:0000256" key="4">
    <source>
        <dbReference type="ARBA" id="ARBA00023136"/>
    </source>
</evidence>
<accession>A0A1M6EPD0</accession>
<dbReference type="InterPro" id="IPR035952">
    <property type="entry name" value="Rhomboid-like_sf"/>
</dbReference>
<evidence type="ECO:0000256" key="1">
    <source>
        <dbReference type="ARBA" id="ARBA00004141"/>
    </source>
</evidence>
<keyword evidence="4 5" id="KW-0472">Membrane</keyword>
<feature type="transmembrane region" description="Helical" evidence="5">
    <location>
        <begin position="100"/>
        <end position="121"/>
    </location>
</feature>
<feature type="transmembrane region" description="Helical" evidence="5">
    <location>
        <begin position="127"/>
        <end position="147"/>
    </location>
</feature>
<keyword evidence="2 5" id="KW-0812">Transmembrane</keyword>
<protein>
    <recommendedName>
        <fullName evidence="8">Membrane associated serine protease, rhomboid family</fullName>
    </recommendedName>
</protein>
<dbReference type="AlphaFoldDB" id="A0A1M6EPD0"/>
<dbReference type="GO" id="GO:0016020">
    <property type="term" value="C:membrane"/>
    <property type="evidence" value="ECO:0007669"/>
    <property type="project" value="UniProtKB-SubCell"/>
</dbReference>
<evidence type="ECO:0000256" key="5">
    <source>
        <dbReference type="SAM" id="Phobius"/>
    </source>
</evidence>
<evidence type="ECO:0000256" key="3">
    <source>
        <dbReference type="ARBA" id="ARBA00022989"/>
    </source>
</evidence>
<comment type="subcellular location">
    <subcellularLocation>
        <location evidence="1">Membrane</location>
        <topology evidence="1">Multi-pass membrane protein</topology>
    </subcellularLocation>
</comment>
<feature type="transmembrane region" description="Helical" evidence="5">
    <location>
        <begin position="58"/>
        <end position="80"/>
    </location>
</feature>
<gene>
    <name evidence="6" type="ORF">SAMN02745941_04483</name>
</gene>
<evidence type="ECO:0000313" key="7">
    <source>
        <dbReference type="Proteomes" id="UP000184241"/>
    </source>
</evidence>
<proteinExistence type="predicted"/>
<dbReference type="SUPFAM" id="SSF144091">
    <property type="entry name" value="Rhomboid-like"/>
    <property type="match status" value="1"/>
</dbReference>
<dbReference type="Gene3D" id="1.20.1540.10">
    <property type="entry name" value="Rhomboid-like"/>
    <property type="match status" value="1"/>
</dbReference>
<dbReference type="Proteomes" id="UP000184241">
    <property type="component" value="Unassembled WGS sequence"/>
</dbReference>
<feature type="transmembrane region" description="Helical" evidence="5">
    <location>
        <begin position="176"/>
        <end position="194"/>
    </location>
</feature>
<organism evidence="6 7">
    <name type="scientific">Clostridium intestinale DSM 6191</name>
    <dbReference type="NCBI Taxonomy" id="1121320"/>
    <lineage>
        <taxon>Bacteria</taxon>
        <taxon>Bacillati</taxon>
        <taxon>Bacillota</taxon>
        <taxon>Clostridia</taxon>
        <taxon>Eubacteriales</taxon>
        <taxon>Clostridiaceae</taxon>
        <taxon>Clostridium</taxon>
    </lineage>
</organism>
<dbReference type="EMBL" id="FQXU01000023">
    <property type="protein sequence ID" value="SHI87276.1"/>
    <property type="molecule type" value="Genomic_DNA"/>
</dbReference>
<reference evidence="6 7" key="1">
    <citation type="submission" date="2016-11" db="EMBL/GenBank/DDBJ databases">
        <authorList>
            <person name="Jaros S."/>
            <person name="Januszkiewicz K."/>
            <person name="Wedrychowicz H."/>
        </authorList>
    </citation>
    <scope>NUCLEOTIDE SEQUENCE [LARGE SCALE GENOMIC DNA]</scope>
    <source>
        <strain evidence="6 7">DSM 6191</strain>
    </source>
</reference>
<feature type="transmembrane region" description="Helical" evidence="5">
    <location>
        <begin position="20"/>
        <end position="38"/>
    </location>
</feature>
<evidence type="ECO:0000313" key="6">
    <source>
        <dbReference type="EMBL" id="SHI87276.1"/>
    </source>
</evidence>
<evidence type="ECO:0008006" key="8">
    <source>
        <dbReference type="Google" id="ProtNLM"/>
    </source>
</evidence>
<evidence type="ECO:0000256" key="2">
    <source>
        <dbReference type="ARBA" id="ARBA00022692"/>
    </source>
</evidence>